<dbReference type="InterPro" id="IPR013783">
    <property type="entry name" value="Ig-like_fold"/>
</dbReference>
<evidence type="ECO:0000313" key="3">
    <source>
        <dbReference type="EMBL" id="KAG9343893.1"/>
    </source>
</evidence>
<dbReference type="SUPFAM" id="SSF48726">
    <property type="entry name" value="Immunoglobulin"/>
    <property type="match status" value="1"/>
</dbReference>
<feature type="transmembrane region" description="Helical" evidence="2">
    <location>
        <begin position="194"/>
        <end position="216"/>
    </location>
</feature>
<sequence length="265" mass="28893">MRCMLIFKSFSPCYDSIHTLANVSVGNVMKVGIQVARTFSFLPGLLIVTSVGFAIGHGVTARECTPASQNTSLVYFNKLEMKSVKIFCAADARVNSSPTGLYLKRRYPLPEADVLFLNTDGQVEEHCAYSGRLRVHGQLGEHRVKLSITQPRKTDSGLYFCEFIYKSDRPYQSEDFLLLIEEGGGSCICTSYSILLYTLSAAVGLLLLVIAGLGAAHYGEICKCRKTSTPESIYEEMTGLRTAGGAGAAPRHHLDPTPKNGTLHA</sequence>
<keyword evidence="4" id="KW-1185">Reference proteome</keyword>
<feature type="region of interest" description="Disordered" evidence="1">
    <location>
        <begin position="243"/>
        <end position="265"/>
    </location>
</feature>
<dbReference type="OrthoDB" id="8952209at2759"/>
<evidence type="ECO:0000256" key="2">
    <source>
        <dbReference type="SAM" id="Phobius"/>
    </source>
</evidence>
<dbReference type="InterPro" id="IPR036179">
    <property type="entry name" value="Ig-like_dom_sf"/>
</dbReference>
<dbReference type="Gene3D" id="2.60.40.10">
    <property type="entry name" value="Immunoglobulins"/>
    <property type="match status" value="1"/>
</dbReference>
<dbReference type="PANTHER" id="PTHR15343">
    <property type="entry name" value="CD7"/>
    <property type="match status" value="1"/>
</dbReference>
<feature type="transmembrane region" description="Helical" evidence="2">
    <location>
        <begin position="39"/>
        <end position="59"/>
    </location>
</feature>
<keyword evidence="2" id="KW-1133">Transmembrane helix</keyword>
<organism evidence="3 4">
    <name type="scientific">Albula glossodonta</name>
    <name type="common">roundjaw bonefish</name>
    <dbReference type="NCBI Taxonomy" id="121402"/>
    <lineage>
        <taxon>Eukaryota</taxon>
        <taxon>Metazoa</taxon>
        <taxon>Chordata</taxon>
        <taxon>Craniata</taxon>
        <taxon>Vertebrata</taxon>
        <taxon>Euteleostomi</taxon>
        <taxon>Actinopterygii</taxon>
        <taxon>Neopterygii</taxon>
        <taxon>Teleostei</taxon>
        <taxon>Albuliformes</taxon>
        <taxon>Albulidae</taxon>
        <taxon>Albula</taxon>
    </lineage>
</organism>
<accession>A0A8T2NSI4</accession>
<dbReference type="GO" id="GO:0016020">
    <property type="term" value="C:membrane"/>
    <property type="evidence" value="ECO:0007669"/>
    <property type="project" value="InterPro"/>
</dbReference>
<dbReference type="GO" id="GO:0002250">
    <property type="term" value="P:adaptive immune response"/>
    <property type="evidence" value="ECO:0007669"/>
    <property type="project" value="InterPro"/>
</dbReference>
<gene>
    <name evidence="3" type="ORF">JZ751_013280</name>
</gene>
<evidence type="ECO:0000256" key="1">
    <source>
        <dbReference type="SAM" id="MobiDB-lite"/>
    </source>
</evidence>
<dbReference type="Proteomes" id="UP000824540">
    <property type="component" value="Unassembled WGS sequence"/>
</dbReference>
<name>A0A8T2NSI4_9TELE</name>
<proteinExistence type="predicted"/>
<reference evidence="3" key="1">
    <citation type="thesis" date="2021" institute="BYU ScholarsArchive" country="Provo, UT, USA">
        <title>Applications of and Algorithms for Genome Assembly and Genomic Analyses with an Emphasis on Marine Teleosts.</title>
        <authorList>
            <person name="Pickett B.D."/>
        </authorList>
    </citation>
    <scope>NUCLEOTIDE SEQUENCE</scope>
    <source>
        <strain evidence="3">HI-2016</strain>
    </source>
</reference>
<evidence type="ECO:0000313" key="4">
    <source>
        <dbReference type="Proteomes" id="UP000824540"/>
    </source>
</evidence>
<dbReference type="GO" id="GO:0038023">
    <property type="term" value="F:signaling receptor activity"/>
    <property type="evidence" value="ECO:0007669"/>
    <property type="project" value="InterPro"/>
</dbReference>
<dbReference type="EMBL" id="JAFBMS010000022">
    <property type="protein sequence ID" value="KAG9343893.1"/>
    <property type="molecule type" value="Genomic_DNA"/>
</dbReference>
<keyword evidence="2" id="KW-0812">Transmembrane</keyword>
<dbReference type="InterPro" id="IPR039090">
    <property type="entry name" value="CD7"/>
</dbReference>
<evidence type="ECO:0008006" key="5">
    <source>
        <dbReference type="Google" id="ProtNLM"/>
    </source>
</evidence>
<dbReference type="AlphaFoldDB" id="A0A8T2NSI4"/>
<dbReference type="PANTHER" id="PTHR15343:SF0">
    <property type="entry name" value="T-CELL ANTIGEN CD7"/>
    <property type="match status" value="1"/>
</dbReference>
<comment type="caution">
    <text evidence="3">The sequence shown here is derived from an EMBL/GenBank/DDBJ whole genome shotgun (WGS) entry which is preliminary data.</text>
</comment>
<protein>
    <recommendedName>
        <fullName evidence="5">Immunoglobulin V-set domain-containing protein</fullName>
    </recommendedName>
</protein>
<keyword evidence="2" id="KW-0472">Membrane</keyword>